<dbReference type="OrthoDB" id="9004810at2"/>
<protein>
    <submittedName>
        <fullName evidence="1">Uncharacterized protein</fullName>
    </submittedName>
</protein>
<sequence>MLVLPRKVQLVREKRGNEELEQAQPLADFRDTPAWVLLGEPGAGKSTALKEEAQATGGQYLSVSELIASEPLPEDWRGRTLYIDALDEVRATDGVLERIRSRLRSLGSPPFRLACRAADWYGPSDRETLQRQSPDGQLATLQLYPLSPEDIQQLLRDKHGVDDPQAFIEQAERHGVAPLLENPQTLELLAKAIRGSDWPASRDETYRLACKKLVQEANKKHRDLQRQHPQPASDEDRLQAAGQLCAVLLLSGKRGIALDQDAADEGFPPLERFAPQDMQAARRALHSKLFLPAPGHEECLIPSHRSIAEYLAADWLARALDGKTLPLQRLLALLLGADGGVVSDLRGLYAWLALHSLGARARLIEADPLSVILYGDARPMSVEDKRRLLNGLQEQARRFAGFRWRLAHTLHPFGALADDALVEDFRKVLLAPERDEASQSHVDCVLDILEYGGASPQLGDVLLEVIEDASRWLRVRAGALGTWLNICCPEDAIALLNRISQGQVADDDDGLAGNLLRHLYPANLGAEELLQHLYLPKDPRLVGSNYTLFWDYELHELAPADHLPILLDGLVNQSELFERDREQRRFFHLADNLLVRGLQMHGDTIADERLFDWLGVGADKYGHIEREKESQQQIGEWLSQRPERYKAILRSCIQAISLDLDRRSYQSYGRLHGAQSPNDIGLWHLLQAEESEQAAAQIHLVSAVQALADQRGAAGLSLERLEDWSAQNPDKAACLDELLKCPLEDWRLEDASRRSEYKKEQTTRRRQRTTDFIPHLEAISSGTARPGILDHLANVWQGRFSDIPGETLAERFASHSDLGNELILAAESGFKQCPLRADLPSVDEIVALSLEKKRSYFCQPCLLGMELHWRQDPAEVRTLPEDVLRRMLAFHFTYPTNETPEWFVWLVRERPALTAEVLATYASATLKAGQSSVSSLYQLEHDKHYGAVAEIAVPQLLKAFPLRAKKEQLNTLKYLLKAALHRAPQALPELIDNKLALKSLDSAQRVYWHATALLLDSQCREAAVWDHIGKSAARANLLADFLGEDFGGQPRDGSLPPKTLGKLIELIVPHAELERMSGWVSDAMQRGNQVRAMINRLGGSASPEAAQELERLLGLGTLTKLKHHLENARHDQQVRQREEGFRFQSIEDVARILANHEPTSIVDLAALTLDLLDEIAHRIRHDNDDGFKAFWNIRKGQEREKREENLCRDALLTRMRLRLDALGIGIEPEADHHNDKRADLCLNYRNHYALPIEIKRDNNDELWTALRKQLIGQYAGAPKSGGHGIYLVIWFDGKGMPPTTDGGKKPTSPGELRARLEAQLTPEERQRIHVRVLDVSWAVP</sequence>
<evidence type="ECO:0000313" key="1">
    <source>
        <dbReference type="EMBL" id="SEJ62093.1"/>
    </source>
</evidence>
<organism evidence="1 2">
    <name type="scientific">Azotobacter beijerinckii</name>
    <dbReference type="NCBI Taxonomy" id="170623"/>
    <lineage>
        <taxon>Bacteria</taxon>
        <taxon>Pseudomonadati</taxon>
        <taxon>Pseudomonadota</taxon>
        <taxon>Gammaproteobacteria</taxon>
        <taxon>Pseudomonadales</taxon>
        <taxon>Pseudomonadaceae</taxon>
        <taxon>Azotobacter</taxon>
    </lineage>
</organism>
<name>A0A1H7A8U9_9GAMM</name>
<dbReference type="Proteomes" id="UP000199250">
    <property type="component" value="Unassembled WGS sequence"/>
</dbReference>
<dbReference type="RefSeq" id="WP_090736161.1">
    <property type="nucleotide sequence ID" value="NZ_FNYQ01000163.1"/>
</dbReference>
<proteinExistence type="predicted"/>
<accession>A0A1H7A8U9</accession>
<evidence type="ECO:0000313" key="2">
    <source>
        <dbReference type="Proteomes" id="UP000199250"/>
    </source>
</evidence>
<reference evidence="1 2" key="1">
    <citation type="submission" date="2016-10" db="EMBL/GenBank/DDBJ databases">
        <authorList>
            <person name="de Groot N.N."/>
        </authorList>
    </citation>
    <scope>NUCLEOTIDE SEQUENCE [LARGE SCALE GENOMIC DNA]</scope>
    <source>
        <strain evidence="1 2">DSM 373</strain>
    </source>
</reference>
<gene>
    <name evidence="1" type="ORF">SAMN04244572_04680</name>
</gene>
<dbReference type="EMBL" id="FNYQ01000163">
    <property type="protein sequence ID" value="SEJ62093.1"/>
    <property type="molecule type" value="Genomic_DNA"/>
</dbReference>